<dbReference type="OMA" id="FKLSTMV"/>
<evidence type="ECO:0000256" key="1">
    <source>
        <dbReference type="ARBA" id="ARBA00005446"/>
    </source>
</evidence>
<accession>F8PJT4</accession>
<evidence type="ECO:0000259" key="14">
    <source>
        <dbReference type="PROSITE" id="PS51194"/>
    </source>
</evidence>
<dbReference type="InterPro" id="IPR036388">
    <property type="entry name" value="WH-like_DNA-bd_sf"/>
</dbReference>
<dbReference type="GO" id="GO:0000724">
    <property type="term" value="P:double-strand break repair via homologous recombination"/>
    <property type="evidence" value="ECO:0007669"/>
    <property type="project" value="TreeGrafter"/>
</dbReference>
<dbReference type="EMBL" id="GL945475">
    <property type="protein sequence ID" value="EGO03494.1"/>
    <property type="molecule type" value="Genomic_DNA"/>
</dbReference>
<dbReference type="InParanoid" id="F8PJT4"/>
<keyword evidence="8" id="KW-0413">Isomerase</keyword>
<evidence type="ECO:0000256" key="5">
    <source>
        <dbReference type="ARBA" id="ARBA00022806"/>
    </source>
</evidence>
<dbReference type="PROSITE" id="PS51194">
    <property type="entry name" value="HELICASE_CTER"/>
    <property type="match status" value="1"/>
</dbReference>
<dbReference type="Proteomes" id="UP000008063">
    <property type="component" value="Unassembled WGS sequence"/>
</dbReference>
<evidence type="ECO:0000256" key="8">
    <source>
        <dbReference type="ARBA" id="ARBA00023235"/>
    </source>
</evidence>
<dbReference type="AlphaFoldDB" id="F8PJT4"/>
<keyword evidence="5 11" id="KW-0347">Helicase</keyword>
<dbReference type="GO" id="GO:0003677">
    <property type="term" value="F:DNA binding"/>
    <property type="evidence" value="ECO:0007669"/>
    <property type="project" value="UniProtKB-KW"/>
</dbReference>
<evidence type="ECO:0000256" key="2">
    <source>
        <dbReference type="ARBA" id="ARBA00022723"/>
    </source>
</evidence>
<comment type="similarity">
    <text evidence="1 11">Belongs to the helicase family. RecQ subfamily.</text>
</comment>
<evidence type="ECO:0000256" key="4">
    <source>
        <dbReference type="ARBA" id="ARBA00022801"/>
    </source>
</evidence>
<dbReference type="GO" id="GO:0005737">
    <property type="term" value="C:cytoplasm"/>
    <property type="evidence" value="ECO:0007669"/>
    <property type="project" value="TreeGrafter"/>
</dbReference>
<dbReference type="InterPro" id="IPR004589">
    <property type="entry name" value="DNA_helicase_ATP-dep_RecQ"/>
</dbReference>
<dbReference type="Gene3D" id="1.10.10.10">
    <property type="entry name" value="Winged helix-like DNA-binding domain superfamily/Winged helix DNA-binding domain"/>
    <property type="match status" value="1"/>
</dbReference>
<keyword evidence="4 11" id="KW-0378">Hydrolase</keyword>
<keyword evidence="3 11" id="KW-0547">Nucleotide-binding</keyword>
<proteinExistence type="inferred from homology"/>
<evidence type="ECO:0000256" key="12">
    <source>
        <dbReference type="SAM" id="MobiDB-lite"/>
    </source>
</evidence>
<dbReference type="OrthoDB" id="10261556at2759"/>
<keyword evidence="6 11" id="KW-0067">ATP-binding</keyword>
<dbReference type="PROSITE" id="PS00690">
    <property type="entry name" value="DEAH_ATP_HELICASE"/>
    <property type="match status" value="1"/>
</dbReference>
<evidence type="ECO:0000256" key="6">
    <source>
        <dbReference type="ARBA" id="ARBA00022840"/>
    </source>
</evidence>
<dbReference type="GO" id="GO:0046872">
    <property type="term" value="F:metal ion binding"/>
    <property type="evidence" value="ECO:0007669"/>
    <property type="project" value="UniProtKB-KW"/>
</dbReference>
<evidence type="ECO:0000313" key="16">
    <source>
        <dbReference type="Proteomes" id="UP000008063"/>
    </source>
</evidence>
<sequence>MKKVFHIDNFRLCQQGVCNANLDGRDVVCVMPTGGGKSLTYQLPAILTPGCTLVVSPLISLMTDQILHLREAGSKFEAVMLTSGTSKGELSSILSRLTAMASSRSHSMDDFAKDIKLCYVTPEKIAKSKTFMSLLQKLVDGAKLARIVIDEAHCVSSLGHDFRPDYKELRKLRQYFPDVPILALSATCPPKVLNDILKILQMKHTVDGKAATRQGTVYFSAPLYRKNLHYAVLPKPSSTTQVIEAMVEYILEKHRDESGIVYCSTKKDTESVAENLHQISGGVIKAGVYHSEVPDGKKEQLHRQWRQGDVQVVCATIAFGLGIDKGNVRFVLHHTMSKSLDGFYQESGRAGRDGKASDCILYYRPQDATKQSSITSKDAESQAKLYDVLRFVQDLQECRKILFARYFSASADLSMASWTTEESDAFERCGHCDNCLRPPETVVHKNVTFEAWQLLKIVEAVGRQGKRLTMSGLGDLSRGLGGGTFETGGRRQKAKERFTLDYNEISGGKVGLSKDDTEALIVQLLTTHYMKEELVPTSYNINVYIVPGVQAFRLSRFSQADIANGKAPEIRCSFRKPTRNKAKSTAKSAKKAAKESFEDLGGSGKQRLPNHGNLKKTGTTVKRKREPSNDSDEGIFAIGDEDDEAEYFEKQFQMIESEGSEADDVEEVNDDWLYSLRPSRHPASQKKRRIINETRPAIEDETQQEVISISSG</sequence>
<dbReference type="eggNOG" id="KOG0353">
    <property type="taxonomic scope" value="Eukaryota"/>
</dbReference>
<dbReference type="Gene3D" id="3.40.50.300">
    <property type="entry name" value="P-loop containing nucleotide triphosphate hydrolases"/>
    <property type="match status" value="2"/>
</dbReference>
<feature type="domain" description="Helicase ATP-binding" evidence="13">
    <location>
        <begin position="18"/>
        <end position="206"/>
    </location>
</feature>
<dbReference type="GO" id="GO:0043138">
    <property type="term" value="F:3'-5' DNA helicase activity"/>
    <property type="evidence" value="ECO:0007669"/>
    <property type="project" value="UniProtKB-EC"/>
</dbReference>
<dbReference type="NCBIfam" id="TIGR00614">
    <property type="entry name" value="recQ_fam"/>
    <property type="match status" value="1"/>
</dbReference>
<keyword evidence="16" id="KW-1185">Reference proteome</keyword>
<dbReference type="Pfam" id="PF16124">
    <property type="entry name" value="RecQ_Zn_bind"/>
    <property type="match status" value="1"/>
</dbReference>
<dbReference type="GO" id="GO:0005634">
    <property type="term" value="C:nucleus"/>
    <property type="evidence" value="ECO:0007669"/>
    <property type="project" value="UniProtKB-SubCell"/>
</dbReference>
<dbReference type="GO" id="GO:0016887">
    <property type="term" value="F:ATP hydrolysis activity"/>
    <property type="evidence" value="ECO:0007669"/>
    <property type="project" value="RHEA"/>
</dbReference>
<dbReference type="InterPro" id="IPR001650">
    <property type="entry name" value="Helicase_C-like"/>
</dbReference>
<reference evidence="16" key="1">
    <citation type="journal article" date="2011" name="Science">
        <title>The plant cell wall-decomposing machinery underlies the functional diversity of forest fungi.</title>
        <authorList>
            <person name="Eastwood D.C."/>
            <person name="Floudas D."/>
            <person name="Binder M."/>
            <person name="Majcherczyk A."/>
            <person name="Schneider P."/>
            <person name="Aerts A."/>
            <person name="Asiegbu F.O."/>
            <person name="Baker S.E."/>
            <person name="Barry K."/>
            <person name="Bendiksby M."/>
            <person name="Blumentritt M."/>
            <person name="Coutinho P.M."/>
            <person name="Cullen D."/>
            <person name="de Vries R.P."/>
            <person name="Gathman A."/>
            <person name="Goodell B."/>
            <person name="Henrissat B."/>
            <person name="Ihrmark K."/>
            <person name="Kauserud H."/>
            <person name="Kohler A."/>
            <person name="LaButti K."/>
            <person name="Lapidus A."/>
            <person name="Lavin J.L."/>
            <person name="Lee Y.-H."/>
            <person name="Lindquist E."/>
            <person name="Lilly W."/>
            <person name="Lucas S."/>
            <person name="Morin E."/>
            <person name="Murat C."/>
            <person name="Oguiza J.A."/>
            <person name="Park J."/>
            <person name="Pisabarro A.G."/>
            <person name="Riley R."/>
            <person name="Rosling A."/>
            <person name="Salamov A."/>
            <person name="Schmidt O."/>
            <person name="Schmutz J."/>
            <person name="Skrede I."/>
            <person name="Stenlid J."/>
            <person name="Wiebenga A."/>
            <person name="Xie X."/>
            <person name="Kuees U."/>
            <person name="Hibbett D.S."/>
            <person name="Hoffmeister D."/>
            <person name="Hoegberg N."/>
            <person name="Martin F."/>
            <person name="Grigoriev I.V."/>
            <person name="Watkinson S.C."/>
        </authorList>
    </citation>
    <scope>NUCLEOTIDE SEQUENCE [LARGE SCALE GENOMIC DNA]</scope>
    <source>
        <strain evidence="16">strain S7.3</strain>
    </source>
</reference>
<evidence type="ECO:0000256" key="11">
    <source>
        <dbReference type="RuleBase" id="RU364117"/>
    </source>
</evidence>
<dbReference type="GO" id="GO:0009378">
    <property type="term" value="F:four-way junction helicase activity"/>
    <property type="evidence" value="ECO:0007669"/>
    <property type="project" value="TreeGrafter"/>
</dbReference>
<organism evidence="16">
    <name type="scientific">Serpula lacrymans var. lacrymans (strain S7.3)</name>
    <name type="common">Dry rot fungus</name>
    <dbReference type="NCBI Taxonomy" id="936435"/>
    <lineage>
        <taxon>Eukaryota</taxon>
        <taxon>Fungi</taxon>
        <taxon>Dikarya</taxon>
        <taxon>Basidiomycota</taxon>
        <taxon>Agaricomycotina</taxon>
        <taxon>Agaricomycetes</taxon>
        <taxon>Agaricomycetidae</taxon>
        <taxon>Boletales</taxon>
        <taxon>Coniophorineae</taxon>
        <taxon>Serpulaceae</taxon>
        <taxon>Serpula</taxon>
    </lineage>
</organism>
<feature type="region of interest" description="Disordered" evidence="12">
    <location>
        <begin position="575"/>
        <end position="636"/>
    </location>
</feature>
<dbReference type="InterPro" id="IPR032284">
    <property type="entry name" value="RecQ_Zn-bd"/>
</dbReference>
<dbReference type="SMART" id="SM00487">
    <property type="entry name" value="DEXDc"/>
    <property type="match status" value="1"/>
</dbReference>
<dbReference type="STRING" id="936435.F8PJT4"/>
<dbReference type="PANTHER" id="PTHR13710:SF105">
    <property type="entry name" value="ATP-DEPENDENT DNA HELICASE Q1"/>
    <property type="match status" value="1"/>
</dbReference>
<dbReference type="GO" id="GO:0005694">
    <property type="term" value="C:chromosome"/>
    <property type="evidence" value="ECO:0007669"/>
    <property type="project" value="TreeGrafter"/>
</dbReference>
<dbReference type="InterPro" id="IPR002464">
    <property type="entry name" value="DNA/RNA_helicase_DEAH_CS"/>
</dbReference>
<dbReference type="Pfam" id="PF00270">
    <property type="entry name" value="DEAD"/>
    <property type="match status" value="1"/>
</dbReference>
<keyword evidence="9 11" id="KW-0539">Nucleus</keyword>
<feature type="compositionally biased region" description="Basic residues" evidence="12">
    <location>
        <begin position="575"/>
        <end position="591"/>
    </location>
</feature>
<comment type="catalytic activity">
    <reaction evidence="10 11">
        <text>Couples ATP hydrolysis with the unwinding of duplex DNA by translocating in the 3'-5' direction.</text>
        <dbReference type="EC" id="5.6.2.4"/>
    </reaction>
</comment>
<dbReference type="InterPro" id="IPR027417">
    <property type="entry name" value="P-loop_NTPase"/>
</dbReference>
<evidence type="ECO:0000256" key="7">
    <source>
        <dbReference type="ARBA" id="ARBA00023125"/>
    </source>
</evidence>
<dbReference type="FunFam" id="3.40.50.300:FF:001456">
    <property type="entry name" value="ATP-dependent DNA helicase"/>
    <property type="match status" value="1"/>
</dbReference>
<dbReference type="EC" id="5.6.2.4" evidence="11"/>
<dbReference type="Pfam" id="PF00271">
    <property type="entry name" value="Helicase_C"/>
    <property type="match status" value="1"/>
</dbReference>
<evidence type="ECO:0000259" key="13">
    <source>
        <dbReference type="PROSITE" id="PS51192"/>
    </source>
</evidence>
<dbReference type="InterPro" id="IPR011545">
    <property type="entry name" value="DEAD/DEAH_box_helicase_dom"/>
</dbReference>
<dbReference type="SMART" id="SM00490">
    <property type="entry name" value="HELICc"/>
    <property type="match status" value="1"/>
</dbReference>
<keyword evidence="2" id="KW-0479">Metal-binding</keyword>
<evidence type="ECO:0000256" key="10">
    <source>
        <dbReference type="ARBA" id="ARBA00034617"/>
    </source>
</evidence>
<evidence type="ECO:0000256" key="9">
    <source>
        <dbReference type="ARBA" id="ARBA00023242"/>
    </source>
</evidence>
<gene>
    <name evidence="15" type="ORF">SERLA73DRAFT_83518</name>
</gene>
<comment type="subcellular location">
    <subcellularLocation>
        <location evidence="11">Nucleus</location>
    </subcellularLocation>
</comment>
<dbReference type="SUPFAM" id="SSF52540">
    <property type="entry name" value="P-loop containing nucleoside triphosphate hydrolases"/>
    <property type="match status" value="1"/>
</dbReference>
<dbReference type="PROSITE" id="PS51192">
    <property type="entry name" value="HELICASE_ATP_BIND_1"/>
    <property type="match status" value="1"/>
</dbReference>
<feature type="domain" description="Helicase C-terminal" evidence="14">
    <location>
        <begin position="242"/>
        <end position="396"/>
    </location>
</feature>
<protein>
    <recommendedName>
        <fullName evidence="11">ATP-dependent DNA helicase</fullName>
        <ecNumber evidence="11">5.6.2.4</ecNumber>
    </recommendedName>
</protein>
<dbReference type="InterPro" id="IPR014001">
    <property type="entry name" value="Helicase_ATP-bd"/>
</dbReference>
<name>F8PJT4_SERL3</name>
<dbReference type="PANTHER" id="PTHR13710">
    <property type="entry name" value="DNA HELICASE RECQ FAMILY MEMBER"/>
    <property type="match status" value="1"/>
</dbReference>
<comment type="catalytic activity">
    <reaction evidence="11">
        <text>ATP + H2O = ADP + phosphate + H(+)</text>
        <dbReference type="Rhea" id="RHEA:13065"/>
        <dbReference type="ChEBI" id="CHEBI:15377"/>
        <dbReference type="ChEBI" id="CHEBI:15378"/>
        <dbReference type="ChEBI" id="CHEBI:30616"/>
        <dbReference type="ChEBI" id="CHEBI:43474"/>
        <dbReference type="ChEBI" id="CHEBI:456216"/>
    </reaction>
</comment>
<evidence type="ECO:0000313" key="15">
    <source>
        <dbReference type="EMBL" id="EGO03494.1"/>
    </source>
</evidence>
<evidence type="ECO:0000256" key="3">
    <source>
        <dbReference type="ARBA" id="ARBA00022741"/>
    </source>
</evidence>
<dbReference type="GO" id="GO:0005524">
    <property type="term" value="F:ATP binding"/>
    <property type="evidence" value="ECO:0007669"/>
    <property type="project" value="UniProtKB-KW"/>
</dbReference>
<dbReference type="HOGENOM" id="CLU_001103_12_5_1"/>
<keyword evidence="7" id="KW-0238">DNA-binding</keyword>
<dbReference type="CDD" id="cd18794">
    <property type="entry name" value="SF2_C_RecQ"/>
    <property type="match status" value="1"/>
</dbReference>